<dbReference type="InterPro" id="IPR047722">
    <property type="entry name" value="STM4015-like"/>
</dbReference>
<proteinExistence type="predicted"/>
<dbReference type="InterPro" id="IPR032675">
    <property type="entry name" value="LRR_dom_sf"/>
</dbReference>
<keyword evidence="3" id="KW-1185">Reference proteome</keyword>
<accession>A0AA41PVJ7</accession>
<evidence type="ECO:0000313" key="3">
    <source>
        <dbReference type="Proteomes" id="UP001165378"/>
    </source>
</evidence>
<sequence length="360" mass="38926">MSRIHDHLTHFGGLPVADLRPPGSTETSAVPGEPAHDGYAEEGKENQYGIAPGEYPAEAVAWRLRYRHWEDDPELEELYDYFLESVDTTKVTALVIGAWTEDMSDPNPLHARLAADADRFPALRHLFLGDIVSEESEISWIDMGALTPLLAAFPLLEELSARGGTEPEPNEGEGEGGEDEDGDTARALVPFRHEHLRSLAFESGGLPAHIVRAVGRSDLPALERLDIMMGVDEYGGDTTVDDLTEILAGTRLPSLRHLGLLNSEQQDEIAAAVAGAAVTARLESLDLSMGTLSDEGAEALLAGQPLGHLKTLKVDHHFLSEPMADRIKAALQPAGVDVVLSDPEVRRDWGGDGRYVAVAE</sequence>
<feature type="region of interest" description="Disordered" evidence="1">
    <location>
        <begin position="162"/>
        <end position="183"/>
    </location>
</feature>
<reference evidence="2" key="1">
    <citation type="submission" date="2022-01" db="EMBL/GenBank/DDBJ databases">
        <title>Genome-Based Taxonomic Classification of the Phylum Actinobacteria.</title>
        <authorList>
            <person name="Gao Y."/>
        </authorList>
    </citation>
    <scope>NUCLEOTIDE SEQUENCE</scope>
    <source>
        <strain evidence="2">KLBMP 8922</strain>
    </source>
</reference>
<evidence type="ECO:0000313" key="2">
    <source>
        <dbReference type="EMBL" id="MCF2525684.1"/>
    </source>
</evidence>
<dbReference type="AlphaFoldDB" id="A0AA41PVJ7"/>
<dbReference type="NCBIfam" id="NF038076">
    <property type="entry name" value="fam_STM4015"/>
    <property type="match status" value="1"/>
</dbReference>
<gene>
    <name evidence="2" type="ORF">LZ495_00380</name>
</gene>
<feature type="region of interest" description="Disordered" evidence="1">
    <location>
        <begin position="14"/>
        <end position="41"/>
    </location>
</feature>
<dbReference type="Proteomes" id="UP001165378">
    <property type="component" value="Unassembled WGS sequence"/>
</dbReference>
<protein>
    <submittedName>
        <fullName evidence="2">STM4015 family protein</fullName>
    </submittedName>
</protein>
<dbReference type="Gene3D" id="3.80.10.10">
    <property type="entry name" value="Ribonuclease Inhibitor"/>
    <property type="match status" value="1"/>
</dbReference>
<comment type="caution">
    <text evidence="2">The sequence shown here is derived from an EMBL/GenBank/DDBJ whole genome shotgun (WGS) entry which is preliminary data.</text>
</comment>
<name>A0AA41PVJ7_9ACTN</name>
<feature type="compositionally biased region" description="Acidic residues" evidence="1">
    <location>
        <begin position="168"/>
        <end position="182"/>
    </location>
</feature>
<dbReference type="RefSeq" id="WP_235049716.1">
    <property type="nucleotide sequence ID" value="NZ_JAKFHA010000001.1"/>
</dbReference>
<dbReference type="SUPFAM" id="SSF52047">
    <property type="entry name" value="RNI-like"/>
    <property type="match status" value="1"/>
</dbReference>
<dbReference type="EMBL" id="JAKFHA010000001">
    <property type="protein sequence ID" value="MCF2525684.1"/>
    <property type="molecule type" value="Genomic_DNA"/>
</dbReference>
<organism evidence="2 3">
    <name type="scientific">Yinghuangia soli</name>
    <dbReference type="NCBI Taxonomy" id="2908204"/>
    <lineage>
        <taxon>Bacteria</taxon>
        <taxon>Bacillati</taxon>
        <taxon>Actinomycetota</taxon>
        <taxon>Actinomycetes</taxon>
        <taxon>Kitasatosporales</taxon>
        <taxon>Streptomycetaceae</taxon>
        <taxon>Yinghuangia</taxon>
    </lineage>
</organism>
<evidence type="ECO:0000256" key="1">
    <source>
        <dbReference type="SAM" id="MobiDB-lite"/>
    </source>
</evidence>